<dbReference type="PANTHER" id="PTHR43877:SF2">
    <property type="entry name" value="AMINOALKYLPHOSPHONATE N-ACETYLTRANSFERASE-RELATED"/>
    <property type="match status" value="1"/>
</dbReference>
<dbReference type="Proteomes" id="UP000006620">
    <property type="component" value="Chromosome"/>
</dbReference>
<dbReference type="HOGENOM" id="CLU_013985_34_1_9"/>
<evidence type="ECO:0000313" key="5">
    <source>
        <dbReference type="Proteomes" id="UP000006620"/>
    </source>
</evidence>
<name>F8FNH0_PAEMK</name>
<dbReference type="PROSITE" id="PS51186">
    <property type="entry name" value="GNAT"/>
    <property type="match status" value="1"/>
</dbReference>
<dbReference type="InterPro" id="IPR000182">
    <property type="entry name" value="GNAT_dom"/>
</dbReference>
<evidence type="ECO:0000259" key="3">
    <source>
        <dbReference type="PROSITE" id="PS51186"/>
    </source>
</evidence>
<dbReference type="SUPFAM" id="SSF55729">
    <property type="entry name" value="Acyl-CoA N-acyltransferases (Nat)"/>
    <property type="match status" value="1"/>
</dbReference>
<accession>F8FNH0</accession>
<feature type="domain" description="N-acetyltransferase" evidence="3">
    <location>
        <begin position="1"/>
        <end position="128"/>
    </location>
</feature>
<dbReference type="Gene3D" id="3.40.630.30">
    <property type="match status" value="1"/>
</dbReference>
<evidence type="ECO:0000313" key="4">
    <source>
        <dbReference type="EMBL" id="AEI39007.1"/>
    </source>
</evidence>
<dbReference type="PANTHER" id="PTHR43877">
    <property type="entry name" value="AMINOALKYLPHOSPHONATE N-ACETYLTRANSFERASE-RELATED-RELATED"/>
    <property type="match status" value="1"/>
</dbReference>
<keyword evidence="1 4" id="KW-0808">Transferase</keyword>
<reference evidence="5" key="1">
    <citation type="submission" date="2011-06" db="EMBL/GenBank/DDBJ databases">
        <title>Complete genome sequence of Paenibacillus mucilaginosus KNP414.</title>
        <authorList>
            <person name="Wang J."/>
            <person name="Hu S."/>
            <person name="Hu X."/>
            <person name="Zhang B."/>
            <person name="Dong D."/>
            <person name="Zhang S."/>
            <person name="Zhao K."/>
            <person name="Wu D."/>
        </authorList>
    </citation>
    <scope>NUCLEOTIDE SEQUENCE [LARGE SCALE GENOMIC DNA]</scope>
    <source>
        <strain evidence="5">KNP414</strain>
    </source>
</reference>
<dbReference type="Pfam" id="PF00583">
    <property type="entry name" value="Acetyltransf_1"/>
    <property type="match status" value="1"/>
</dbReference>
<evidence type="ECO:0000256" key="1">
    <source>
        <dbReference type="ARBA" id="ARBA00022679"/>
    </source>
</evidence>
<gene>
    <name evidence="4" type="ordered locus">KNP414_00382</name>
</gene>
<reference evidence="4 5" key="2">
    <citation type="journal article" date="2013" name="Genome Announc.">
        <title>Genome Sequence of Growth-Improving Paenibacillus mucilaginosus Strain KNP414.</title>
        <authorList>
            <person name="Lu J.J."/>
            <person name="Wang J.F."/>
            <person name="Hu X.F."/>
        </authorList>
    </citation>
    <scope>NUCLEOTIDE SEQUENCE [LARGE SCALE GENOMIC DNA]</scope>
    <source>
        <strain evidence="4 5">KNP414</strain>
    </source>
</reference>
<organism evidence="4 5">
    <name type="scientific">Paenibacillus mucilaginosus (strain KNP414)</name>
    <dbReference type="NCBI Taxonomy" id="1036673"/>
    <lineage>
        <taxon>Bacteria</taxon>
        <taxon>Bacillati</taxon>
        <taxon>Bacillota</taxon>
        <taxon>Bacilli</taxon>
        <taxon>Bacillales</taxon>
        <taxon>Paenibacillaceae</taxon>
        <taxon>Paenibacillus</taxon>
    </lineage>
</organism>
<proteinExistence type="predicted"/>
<evidence type="ECO:0000256" key="2">
    <source>
        <dbReference type="ARBA" id="ARBA00023315"/>
    </source>
</evidence>
<dbReference type="PATRIC" id="fig|1036673.3.peg.336"/>
<sequence>MRLNREFNGVVDITAEEVSRSLRLGPELVAVAILDGVLSGFACAQSFTSFCYRERQAEITELFVMETARGQGLARELLLLLEEHLRRQGVQSIKVITGGSNDAALKTYVRSGYTRKEHAVLYKELGSV</sequence>
<dbReference type="AlphaFoldDB" id="F8FNH0"/>
<dbReference type="KEGG" id="pms:KNP414_00382"/>
<dbReference type="InterPro" id="IPR050832">
    <property type="entry name" value="Bact_Acetyltransf"/>
</dbReference>
<dbReference type="GO" id="GO:0016747">
    <property type="term" value="F:acyltransferase activity, transferring groups other than amino-acyl groups"/>
    <property type="evidence" value="ECO:0007669"/>
    <property type="project" value="InterPro"/>
</dbReference>
<dbReference type="EMBL" id="CP002869">
    <property type="protein sequence ID" value="AEI39007.1"/>
    <property type="molecule type" value="Genomic_DNA"/>
</dbReference>
<keyword evidence="2" id="KW-0012">Acyltransferase</keyword>
<protein>
    <submittedName>
        <fullName evidence="4">GCN5-related N-acetyltransferase</fullName>
    </submittedName>
</protein>
<dbReference type="InterPro" id="IPR016181">
    <property type="entry name" value="Acyl_CoA_acyltransferase"/>
</dbReference>